<evidence type="ECO:0000256" key="3">
    <source>
        <dbReference type="SAM" id="MobiDB-lite"/>
    </source>
</evidence>
<evidence type="ECO:0000256" key="2">
    <source>
        <dbReference type="ARBA" id="ARBA00022490"/>
    </source>
</evidence>
<keyword evidence="2" id="KW-0963">Cytoplasm</keyword>
<protein>
    <submittedName>
        <fullName evidence="5">Putative nonsense-mediated mRNA decay factor</fullName>
    </submittedName>
</protein>
<dbReference type="OrthoDB" id="27832at2759"/>
<comment type="subcellular location">
    <subcellularLocation>
        <location evidence="1">Cytoplasm</location>
    </subcellularLocation>
</comment>
<feature type="compositionally biased region" description="Acidic residues" evidence="3">
    <location>
        <begin position="946"/>
        <end position="969"/>
    </location>
</feature>
<feature type="region of interest" description="Disordered" evidence="3">
    <location>
        <begin position="171"/>
        <end position="205"/>
    </location>
</feature>
<feature type="compositionally biased region" description="Basic and acidic residues" evidence="3">
    <location>
        <begin position="418"/>
        <end position="442"/>
    </location>
</feature>
<accession>A0A6A6UA64</accession>
<dbReference type="PANTHER" id="PTHR12839:SF7">
    <property type="entry name" value="REGULATOR OF NONSENSE TRANSCRIPTS 2"/>
    <property type="match status" value="1"/>
</dbReference>
<dbReference type="AlphaFoldDB" id="A0A6A6UA64"/>
<organism evidence="5 6">
    <name type="scientific">Microthyrium microscopicum</name>
    <dbReference type="NCBI Taxonomy" id="703497"/>
    <lineage>
        <taxon>Eukaryota</taxon>
        <taxon>Fungi</taxon>
        <taxon>Dikarya</taxon>
        <taxon>Ascomycota</taxon>
        <taxon>Pezizomycotina</taxon>
        <taxon>Dothideomycetes</taxon>
        <taxon>Dothideomycetes incertae sedis</taxon>
        <taxon>Microthyriales</taxon>
        <taxon>Microthyriaceae</taxon>
        <taxon>Microthyrium</taxon>
    </lineage>
</organism>
<feature type="compositionally biased region" description="Polar residues" evidence="3">
    <location>
        <begin position="443"/>
        <end position="452"/>
    </location>
</feature>
<feature type="domain" description="MIF4G" evidence="4">
    <location>
        <begin position="674"/>
        <end position="883"/>
    </location>
</feature>
<dbReference type="InterPro" id="IPR007193">
    <property type="entry name" value="Upf2/Nmd2_C"/>
</dbReference>
<dbReference type="FunFam" id="1.25.40.180:FF:000037">
    <property type="entry name" value="Nonsense-mediated mRNA decay factor (Upf2)"/>
    <property type="match status" value="1"/>
</dbReference>
<dbReference type="GO" id="GO:0005737">
    <property type="term" value="C:cytoplasm"/>
    <property type="evidence" value="ECO:0007669"/>
    <property type="project" value="UniProtKB-SubCell"/>
</dbReference>
<feature type="region of interest" description="Disordered" evidence="3">
    <location>
        <begin position="247"/>
        <end position="278"/>
    </location>
</feature>
<evidence type="ECO:0000256" key="1">
    <source>
        <dbReference type="ARBA" id="ARBA00004496"/>
    </source>
</evidence>
<dbReference type="PANTHER" id="PTHR12839">
    <property type="entry name" value="NONSENSE-MEDIATED MRNA DECAY PROTEIN 2 UP-FRAMESHIFT SUPPRESSOR 2"/>
    <property type="match status" value="1"/>
</dbReference>
<reference evidence="5" key="1">
    <citation type="journal article" date="2020" name="Stud. Mycol.">
        <title>101 Dothideomycetes genomes: a test case for predicting lifestyles and emergence of pathogens.</title>
        <authorList>
            <person name="Haridas S."/>
            <person name="Albert R."/>
            <person name="Binder M."/>
            <person name="Bloem J."/>
            <person name="Labutti K."/>
            <person name="Salamov A."/>
            <person name="Andreopoulos B."/>
            <person name="Baker S."/>
            <person name="Barry K."/>
            <person name="Bills G."/>
            <person name="Bluhm B."/>
            <person name="Cannon C."/>
            <person name="Castanera R."/>
            <person name="Culley D."/>
            <person name="Daum C."/>
            <person name="Ezra D."/>
            <person name="Gonzalez J."/>
            <person name="Henrissat B."/>
            <person name="Kuo A."/>
            <person name="Liang C."/>
            <person name="Lipzen A."/>
            <person name="Lutzoni F."/>
            <person name="Magnuson J."/>
            <person name="Mondo S."/>
            <person name="Nolan M."/>
            <person name="Ohm R."/>
            <person name="Pangilinan J."/>
            <person name="Park H.-J."/>
            <person name="Ramirez L."/>
            <person name="Alfaro M."/>
            <person name="Sun H."/>
            <person name="Tritt A."/>
            <person name="Yoshinaga Y."/>
            <person name="Zwiers L.-H."/>
            <person name="Turgeon B."/>
            <person name="Goodwin S."/>
            <person name="Spatafora J."/>
            <person name="Crous P."/>
            <person name="Grigoriev I."/>
        </authorList>
    </citation>
    <scope>NUCLEOTIDE SEQUENCE</scope>
    <source>
        <strain evidence="5">CBS 115976</strain>
    </source>
</reference>
<feature type="compositionally biased region" description="Basic and acidic residues" evidence="3">
    <location>
        <begin position="171"/>
        <end position="183"/>
    </location>
</feature>
<dbReference type="InterPro" id="IPR016024">
    <property type="entry name" value="ARM-type_fold"/>
</dbReference>
<feature type="compositionally biased region" description="Acidic residues" evidence="3">
    <location>
        <begin position="916"/>
        <end position="938"/>
    </location>
</feature>
<evidence type="ECO:0000259" key="4">
    <source>
        <dbReference type="SMART" id="SM00543"/>
    </source>
</evidence>
<dbReference type="InterPro" id="IPR039762">
    <property type="entry name" value="Nmd2/UPF2"/>
</dbReference>
<proteinExistence type="predicted"/>
<dbReference type="GO" id="GO:0035145">
    <property type="term" value="C:exon-exon junction complex"/>
    <property type="evidence" value="ECO:0007669"/>
    <property type="project" value="TreeGrafter"/>
</dbReference>
<evidence type="ECO:0000313" key="5">
    <source>
        <dbReference type="EMBL" id="KAF2668337.1"/>
    </source>
</evidence>
<sequence length="1142" mass="129092">MDPSKKRALRENNLKVWAGATDIFPVKQNQDSSLKKNTAFIKRLRTAISAPNVSLFLTEVAGLSLYKYMAEIISSLYEGLQKLKTPADIAASVQVVSALHQRFGPAEFTGYLGWYIGRGLSTPDKSQLKALAPDVKEREEKDRLARQRGLLRVATELWLAGVLRSLEDVVRPESETKDKDGGKASEPTAKAKAAANAAKSQTGESDPFPLEVLKDLLGHDRDHVNLPLVVIFVKSFAWDVLGIVPRGSDRRPGADDHDDVKIEGSSEPDASTKEPPLASPELAIRFKNVLARYFEDVKAHIVRDQKTLTAQNRRNAEAYVRSGEIFDDRQANFEKQTKAQDKLISNAQVLADMLGEDMPDLRDKDEGPTVGENSIGLVKAGDYLKGQNDGPGIWEDEEERRFYENLIDVKDRVPTILLEDGKKKKQENEDPAGKKQDSKSPVEESTSAPTSTDVEDLNVAIANKSVGAQVDGLLARLPDLHGKDSVDQFAIDFCFVNSKASRNRLVKALLDVPKGRVDLLPLYSRITAILSKYMPDISSAMITHLDDEFRSLQRRKSKDFLGAVRLQNIRYFAELTKFGIVPEHVIFHCFKVCLDDLTRMNIEILGQLMENCGRFLLRSQDTSPRMTSFLETLQRKKGAQHLDPREKLIIENAIYHVNPPERPAIEQKERTPMELFIQKIIYDDLTKRNVDKVTKQIRKLHWEEQEVVSILEKVFTRPWKVRYNNIHLLAVILGSIHRYHPQFAITCVDDLLETIFEGLEKNDVKFNQRRIAQGKYLGELYAYRMIDSSVVFDTLFKIIAFGHENGIPKTDFENPWDLPTDFFRIRLVCTLLETCASFFAQGPAKKKLDFFVSFFQYYINTKDKLSPDIEFAIQDAFAVISPDLKLIDSFEEAGKEFSDACKENYQTTENGKVTAEVEDLDDESVSDEVDDDDDAVADDAEKSSADELEVPDQADDSDDSNSSEEEDEQIIVTRQEEERDPEVDADFDRELAKLMADSMDSRKLERKTLFDVPLPIRRKEREAAGEEPQFTPGPFPDAPHMKFSLLSKRGNKQLTRDIDLPADSTFAVAMRSQQQAQKLEQKRIKDIVLNLDLRDDSTEATDGTSLEKNPPNPYLQPRVDKAGKGRANARGRQLQVSDLDWT</sequence>
<dbReference type="Gene3D" id="4.10.80.160">
    <property type="match status" value="1"/>
</dbReference>
<dbReference type="SUPFAM" id="SSF48371">
    <property type="entry name" value="ARM repeat"/>
    <property type="match status" value="2"/>
</dbReference>
<dbReference type="InterPro" id="IPR003890">
    <property type="entry name" value="MIF4G-like_typ-3"/>
</dbReference>
<feature type="domain" description="MIF4G" evidence="4">
    <location>
        <begin position="467"/>
        <end position="660"/>
    </location>
</feature>
<feature type="region of interest" description="Disordered" evidence="3">
    <location>
        <begin position="418"/>
        <end position="455"/>
    </location>
</feature>
<keyword evidence="6" id="KW-1185">Reference proteome</keyword>
<name>A0A6A6UA64_9PEZI</name>
<feature type="region of interest" description="Disordered" evidence="3">
    <location>
        <begin position="908"/>
        <end position="988"/>
    </location>
</feature>
<dbReference type="FunFam" id="1.25.40.180:FF:000052">
    <property type="entry name" value="Nonsense-mediated mRNA decay factor"/>
    <property type="match status" value="1"/>
</dbReference>
<dbReference type="SMART" id="SM00543">
    <property type="entry name" value="MIF4G"/>
    <property type="match status" value="2"/>
</dbReference>
<feature type="compositionally biased region" description="Basic and acidic residues" evidence="3">
    <location>
        <begin position="247"/>
        <end position="264"/>
    </location>
</feature>
<dbReference type="Pfam" id="PF02854">
    <property type="entry name" value="MIF4G"/>
    <property type="match status" value="2"/>
</dbReference>
<dbReference type="Pfam" id="PF04050">
    <property type="entry name" value="Upf2"/>
    <property type="match status" value="1"/>
</dbReference>
<dbReference type="Proteomes" id="UP000799302">
    <property type="component" value="Unassembled WGS sequence"/>
</dbReference>
<dbReference type="Gene3D" id="1.25.40.180">
    <property type="match status" value="3"/>
</dbReference>
<evidence type="ECO:0000313" key="6">
    <source>
        <dbReference type="Proteomes" id="UP000799302"/>
    </source>
</evidence>
<feature type="compositionally biased region" description="Low complexity" evidence="3">
    <location>
        <begin position="190"/>
        <end position="199"/>
    </location>
</feature>
<gene>
    <name evidence="5" type="ORF">BT63DRAFT_425658</name>
</gene>
<feature type="region of interest" description="Disordered" evidence="3">
    <location>
        <begin position="1094"/>
        <end position="1142"/>
    </location>
</feature>
<dbReference type="GO" id="GO:0000184">
    <property type="term" value="P:nuclear-transcribed mRNA catabolic process, nonsense-mediated decay"/>
    <property type="evidence" value="ECO:0007669"/>
    <property type="project" value="InterPro"/>
</dbReference>
<dbReference type="FunFam" id="1.25.40.180:FF:000047">
    <property type="entry name" value="Nonsense-mediated mRNA decay factor (Upf2)"/>
    <property type="match status" value="1"/>
</dbReference>
<dbReference type="EMBL" id="MU004236">
    <property type="protein sequence ID" value="KAF2668337.1"/>
    <property type="molecule type" value="Genomic_DNA"/>
</dbReference>
<feature type="region of interest" description="Disordered" evidence="3">
    <location>
        <begin position="1018"/>
        <end position="1041"/>
    </location>
</feature>
<dbReference type="GO" id="GO:0003723">
    <property type="term" value="F:RNA binding"/>
    <property type="evidence" value="ECO:0007669"/>
    <property type="project" value="InterPro"/>
</dbReference>